<dbReference type="RefSeq" id="WP_229757629.1">
    <property type="nucleotide sequence ID" value="NZ_BMHE01000011.1"/>
</dbReference>
<keyword evidence="4 13" id="KW-0812">Transmembrane</keyword>
<dbReference type="GO" id="GO:0016746">
    <property type="term" value="F:acyltransferase activity"/>
    <property type="evidence" value="ECO:0007669"/>
    <property type="project" value="UniProtKB-KW"/>
</dbReference>
<evidence type="ECO:0000256" key="11">
    <source>
        <dbReference type="ARBA" id="ARBA00023667"/>
    </source>
</evidence>
<feature type="transmembrane region" description="Helical" evidence="13">
    <location>
        <begin position="12"/>
        <end position="39"/>
    </location>
</feature>
<accession>A0ABQ1EN11</accession>
<evidence type="ECO:0000256" key="2">
    <source>
        <dbReference type="ARBA" id="ARBA00022475"/>
    </source>
</evidence>
<keyword evidence="2" id="KW-1003">Cell membrane</keyword>
<comment type="subcellular location">
    <subcellularLocation>
        <location evidence="1">Cell membrane</location>
        <topology evidence="1">Single-pass membrane protein</topology>
    </subcellularLocation>
</comment>
<protein>
    <recommendedName>
        <fullName evidence="11">Glycosyl-4,4'-diaponeurosporenoate acyltransferase</fullName>
    </recommendedName>
</protein>
<reference evidence="15" key="1">
    <citation type="journal article" date="2019" name="Int. J. Syst. Evol. Microbiol.">
        <title>The Global Catalogue of Microorganisms (GCM) 10K type strain sequencing project: providing services to taxonomists for standard genome sequencing and annotation.</title>
        <authorList>
            <consortium name="The Broad Institute Genomics Platform"/>
            <consortium name="The Broad Institute Genome Sequencing Center for Infectious Disease"/>
            <person name="Wu L."/>
            <person name="Ma J."/>
        </authorList>
    </citation>
    <scope>NUCLEOTIDE SEQUENCE [LARGE SCALE GENOMIC DNA]</scope>
    <source>
        <strain evidence="15">CGMCC 1.15043</strain>
    </source>
</reference>
<name>A0ABQ1EN11_9BACL</name>
<evidence type="ECO:0000256" key="7">
    <source>
        <dbReference type="ARBA" id="ARBA00023136"/>
    </source>
</evidence>
<dbReference type="InterPro" id="IPR044021">
    <property type="entry name" value="CrtO"/>
</dbReference>
<organism evidence="14 15">
    <name type="scientific">Paenibacillus marchantiophytorum</name>
    <dbReference type="NCBI Taxonomy" id="1619310"/>
    <lineage>
        <taxon>Bacteria</taxon>
        <taxon>Bacillati</taxon>
        <taxon>Bacillota</taxon>
        <taxon>Bacilli</taxon>
        <taxon>Bacillales</taxon>
        <taxon>Paenibacillaceae</taxon>
        <taxon>Paenibacillus</taxon>
    </lineage>
</organism>
<comment type="function">
    <text evidence="12">Catalyzes the acylation of glycosyl-4,4'-diaponeurosporenoate, i.e. the esterification of glucose at the C6'' position with the carboxyl group of the C(15) fatty acid 12-methyltetradecanoic acid, to yield staphyloxanthin. This is the last step in the biosynthesis of this orange pigment, present in most staphylococci strains.</text>
</comment>
<dbReference type="EMBL" id="BMHE01000011">
    <property type="protein sequence ID" value="GFZ79421.1"/>
    <property type="molecule type" value="Genomic_DNA"/>
</dbReference>
<evidence type="ECO:0000256" key="10">
    <source>
        <dbReference type="ARBA" id="ARBA00023603"/>
    </source>
</evidence>
<keyword evidence="15" id="KW-1185">Reference proteome</keyword>
<evidence type="ECO:0000256" key="1">
    <source>
        <dbReference type="ARBA" id="ARBA00004162"/>
    </source>
</evidence>
<proteinExistence type="inferred from homology"/>
<comment type="similarity">
    <text evidence="10">Belongs to the acyltransferase CrtO family.</text>
</comment>
<evidence type="ECO:0000256" key="8">
    <source>
        <dbReference type="ARBA" id="ARBA00023315"/>
    </source>
</evidence>
<comment type="pathway">
    <text evidence="9">Carotenoid biosynthesis; staphyloxanthin biosynthesis; staphyloxanthin from farnesyl diphosphate: step 5/5.</text>
</comment>
<keyword evidence="7 13" id="KW-0472">Membrane</keyword>
<feature type="transmembrane region" description="Helical" evidence="13">
    <location>
        <begin position="126"/>
        <end position="145"/>
    </location>
</feature>
<evidence type="ECO:0000256" key="12">
    <source>
        <dbReference type="ARBA" id="ARBA00025324"/>
    </source>
</evidence>
<dbReference type="Pfam" id="PF18927">
    <property type="entry name" value="CrtO"/>
    <property type="match status" value="1"/>
</dbReference>
<comment type="caution">
    <text evidence="14">The sequence shown here is derived from an EMBL/GenBank/DDBJ whole genome shotgun (WGS) entry which is preliminary data.</text>
</comment>
<keyword evidence="5" id="KW-0732">Signal</keyword>
<evidence type="ECO:0000313" key="15">
    <source>
        <dbReference type="Proteomes" id="UP000615455"/>
    </source>
</evidence>
<evidence type="ECO:0000313" key="14">
    <source>
        <dbReference type="EMBL" id="GFZ79421.1"/>
    </source>
</evidence>
<dbReference type="Proteomes" id="UP000615455">
    <property type="component" value="Unassembled WGS sequence"/>
</dbReference>
<keyword evidence="3" id="KW-0808">Transferase</keyword>
<gene>
    <name evidence="14" type="primary">crtO</name>
    <name evidence="14" type="ORF">GCM10008018_26110</name>
</gene>
<keyword evidence="8 14" id="KW-0012">Acyltransferase</keyword>
<sequence length="166" mass="19490">MRIIEMTPIWTLLADITGWLLVHLGVSYLFFVMPAGWFIRITDGKLPDSHGLREEIISERYLRIRTWKDRLPDGGGLFPGGFAKKKFAKLDQAYVSTFIRETRRGEWTHVGSMLPAPLFFMWNEPLYGWVMMIYAIIANVPFILIQRYNRIRLQRILRKLTEKSGK</sequence>
<evidence type="ECO:0000256" key="3">
    <source>
        <dbReference type="ARBA" id="ARBA00022679"/>
    </source>
</evidence>
<keyword evidence="6 13" id="KW-1133">Transmembrane helix</keyword>
<evidence type="ECO:0000256" key="4">
    <source>
        <dbReference type="ARBA" id="ARBA00022692"/>
    </source>
</evidence>
<evidence type="ECO:0000256" key="6">
    <source>
        <dbReference type="ARBA" id="ARBA00022989"/>
    </source>
</evidence>
<evidence type="ECO:0000256" key="9">
    <source>
        <dbReference type="ARBA" id="ARBA00023588"/>
    </source>
</evidence>
<evidence type="ECO:0000256" key="13">
    <source>
        <dbReference type="SAM" id="Phobius"/>
    </source>
</evidence>
<evidence type="ECO:0000256" key="5">
    <source>
        <dbReference type="ARBA" id="ARBA00022729"/>
    </source>
</evidence>